<comment type="caution">
    <text evidence="2">The sequence shown here is derived from an EMBL/GenBank/DDBJ whole genome shotgun (WGS) entry which is preliminary data.</text>
</comment>
<gene>
    <name evidence="2" type="ORF">P9271_12425</name>
</gene>
<dbReference type="Proteomes" id="UP001342826">
    <property type="component" value="Unassembled WGS sequence"/>
</dbReference>
<keyword evidence="1" id="KW-1133">Transmembrane helix</keyword>
<sequence>MTKLDITLKCFNTLFLFLITIAAFKLIGIFQSIESILAQFLNVL</sequence>
<reference evidence="2 3" key="1">
    <citation type="submission" date="2023-03" db="EMBL/GenBank/DDBJ databases">
        <title>Bacillus Genome Sequencing.</title>
        <authorList>
            <person name="Dunlap C."/>
        </authorList>
    </citation>
    <scope>NUCLEOTIDE SEQUENCE [LARGE SCALE GENOMIC DNA]</scope>
    <source>
        <strain evidence="2 3">NRS-1717</strain>
    </source>
</reference>
<organism evidence="2 3">
    <name type="scientific">Metabacillus fastidiosus</name>
    <dbReference type="NCBI Taxonomy" id="1458"/>
    <lineage>
        <taxon>Bacteria</taxon>
        <taxon>Bacillati</taxon>
        <taxon>Bacillota</taxon>
        <taxon>Bacilli</taxon>
        <taxon>Bacillales</taxon>
        <taxon>Bacillaceae</taxon>
        <taxon>Metabacillus</taxon>
    </lineage>
</organism>
<proteinExistence type="predicted"/>
<evidence type="ECO:0000313" key="2">
    <source>
        <dbReference type="EMBL" id="MED4402122.1"/>
    </source>
</evidence>
<keyword evidence="1" id="KW-0472">Membrane</keyword>
<keyword evidence="1" id="KW-0812">Transmembrane</keyword>
<dbReference type="GeneID" id="301143655"/>
<evidence type="ECO:0000256" key="1">
    <source>
        <dbReference type="SAM" id="Phobius"/>
    </source>
</evidence>
<accession>A0ABU6P0F7</accession>
<dbReference type="RefSeq" id="WP_268874900.1">
    <property type="nucleotide sequence ID" value="NZ_JARTFS010000009.1"/>
</dbReference>
<name>A0ABU6P0F7_9BACI</name>
<evidence type="ECO:0000313" key="3">
    <source>
        <dbReference type="Proteomes" id="UP001342826"/>
    </source>
</evidence>
<dbReference type="EMBL" id="JARTFS010000009">
    <property type="protein sequence ID" value="MED4402122.1"/>
    <property type="molecule type" value="Genomic_DNA"/>
</dbReference>
<keyword evidence="3" id="KW-1185">Reference proteome</keyword>
<feature type="transmembrane region" description="Helical" evidence="1">
    <location>
        <begin position="12"/>
        <end position="33"/>
    </location>
</feature>
<protein>
    <submittedName>
        <fullName evidence="2">Uncharacterized protein</fullName>
    </submittedName>
</protein>